<reference evidence="4 5" key="1">
    <citation type="submission" date="2018-08" db="EMBL/GenBank/DDBJ databases">
        <title>Recombination of ecologically and evolutionarily significant loci maintains genetic cohesion in the Pseudomonas syringae species complex.</title>
        <authorList>
            <person name="Dillon M."/>
            <person name="Thakur S."/>
            <person name="Almeida R.N.D."/>
            <person name="Weir B.S."/>
            <person name="Guttman D.S."/>
        </authorList>
    </citation>
    <scope>NUCLEOTIDE SEQUENCE [LARGE SCALE GENOMIC DNA]</scope>
    <source>
        <strain evidence="4 5">ICMP 7847</strain>
    </source>
</reference>
<keyword evidence="2" id="KW-0548">Nucleotidyltransferase</keyword>
<dbReference type="EMBL" id="RBSP01000583">
    <property type="protein sequence ID" value="RMS45855.1"/>
    <property type="molecule type" value="Genomic_DNA"/>
</dbReference>
<sequence>MNTVVIDSLQSMPLRQLQITHSKGIFMLQIIVPMAGAGSRFAVAGYTDPKPLIPVHGVPMIKVVIDNLTPNCPHRFIFIFICQADQVATYSLREKLNAWAPGCDIVELGGLTGGAACSVYTARHLLDYSQQVMIANSDQYVDVDINAYLQAINESDAAGLIMTMKASDPKWSFVGFSAEGLITRVVEKEVISDEATVGIYNFRNAGQLISAIETMVMKDLRVNGEFYVAPAYNEIIGRGAKVIHYSIGAEGHGMYGLGIPADLNQFLSLPLSRQPREGRPDMQIISHRGYWLQKPERNLPEAFHRSFDLGFGTETDVRDVAGQLVISHDMPVGGELTLEELLAIMAGRNLPLAINIKADGMAQALAKTFARYGHTNWFAFDMAVPDMRSYFHANVITYTRLSEVEPSPAWIEKAAGVWLDGFEGEWFSSQVIGDLLSQGKQVCVVSPELHGRDHRSLWQQLLELDAHDGLTICTDIPADAATFFK</sequence>
<dbReference type="GO" id="GO:0008081">
    <property type="term" value="F:phosphoric diester hydrolase activity"/>
    <property type="evidence" value="ECO:0007669"/>
    <property type="project" value="InterPro"/>
</dbReference>
<dbReference type="GO" id="GO:0006629">
    <property type="term" value="P:lipid metabolic process"/>
    <property type="evidence" value="ECO:0007669"/>
    <property type="project" value="InterPro"/>
</dbReference>
<keyword evidence="1" id="KW-0808">Transferase</keyword>
<dbReference type="Gene3D" id="3.20.20.190">
    <property type="entry name" value="Phosphatidylinositol (PI) phosphodiesterase"/>
    <property type="match status" value="1"/>
</dbReference>
<dbReference type="AlphaFoldDB" id="A0A658K743"/>
<dbReference type="InterPro" id="IPR050065">
    <property type="entry name" value="GlmU-like"/>
</dbReference>
<name>A0A658K743_PSEA0</name>
<protein>
    <submittedName>
        <fullName evidence="4">PLC family phosphodiesterase</fullName>
    </submittedName>
</protein>
<dbReference type="InterPro" id="IPR005835">
    <property type="entry name" value="NTP_transferase_dom"/>
</dbReference>
<dbReference type="Gene3D" id="3.90.550.10">
    <property type="entry name" value="Spore Coat Polysaccharide Biosynthesis Protein SpsA, Chain A"/>
    <property type="match status" value="1"/>
</dbReference>
<comment type="caution">
    <text evidence="4">The sequence shown here is derived from an EMBL/GenBank/DDBJ whole genome shotgun (WGS) entry which is preliminary data.</text>
</comment>
<dbReference type="CDD" id="cd04183">
    <property type="entry name" value="GT2_BcE_like"/>
    <property type="match status" value="1"/>
</dbReference>
<evidence type="ECO:0000259" key="3">
    <source>
        <dbReference type="Pfam" id="PF00483"/>
    </source>
</evidence>
<dbReference type="SUPFAM" id="SSF53448">
    <property type="entry name" value="Nucleotide-diphospho-sugar transferases"/>
    <property type="match status" value="1"/>
</dbReference>
<gene>
    <name evidence="4" type="ORF">ALP66_04591</name>
</gene>
<dbReference type="InterPro" id="IPR017946">
    <property type="entry name" value="PLC-like_Pdiesterase_TIM-brl"/>
</dbReference>
<feature type="domain" description="Nucleotidyl transferase" evidence="3">
    <location>
        <begin position="35"/>
        <end position="204"/>
    </location>
</feature>
<dbReference type="GO" id="GO:0016779">
    <property type="term" value="F:nucleotidyltransferase activity"/>
    <property type="evidence" value="ECO:0007669"/>
    <property type="project" value="UniProtKB-KW"/>
</dbReference>
<organism evidence="4 5">
    <name type="scientific">Pseudomonas amygdali pv. photiniae</name>
    <dbReference type="NCBI Taxonomy" id="251724"/>
    <lineage>
        <taxon>Bacteria</taxon>
        <taxon>Pseudomonadati</taxon>
        <taxon>Pseudomonadota</taxon>
        <taxon>Gammaproteobacteria</taxon>
        <taxon>Pseudomonadales</taxon>
        <taxon>Pseudomonadaceae</taxon>
        <taxon>Pseudomonas</taxon>
        <taxon>Pseudomonas amygdali</taxon>
    </lineage>
</organism>
<dbReference type="Pfam" id="PF00483">
    <property type="entry name" value="NTP_transferase"/>
    <property type="match status" value="1"/>
</dbReference>
<accession>A0A658K743</accession>
<evidence type="ECO:0000256" key="2">
    <source>
        <dbReference type="ARBA" id="ARBA00022695"/>
    </source>
</evidence>
<dbReference type="PANTHER" id="PTHR43584:SF8">
    <property type="entry name" value="N-ACETYLMURAMATE ALPHA-1-PHOSPHATE URIDYLYLTRANSFERASE"/>
    <property type="match status" value="1"/>
</dbReference>
<evidence type="ECO:0000256" key="1">
    <source>
        <dbReference type="ARBA" id="ARBA00022679"/>
    </source>
</evidence>
<evidence type="ECO:0000313" key="4">
    <source>
        <dbReference type="EMBL" id="RMS45855.1"/>
    </source>
</evidence>
<dbReference type="Proteomes" id="UP000270873">
    <property type="component" value="Unassembled WGS sequence"/>
</dbReference>
<dbReference type="PANTHER" id="PTHR43584">
    <property type="entry name" value="NUCLEOTIDYL TRANSFERASE"/>
    <property type="match status" value="1"/>
</dbReference>
<proteinExistence type="predicted"/>
<dbReference type="InterPro" id="IPR029044">
    <property type="entry name" value="Nucleotide-diphossugar_trans"/>
</dbReference>
<dbReference type="SUPFAM" id="SSF51695">
    <property type="entry name" value="PLC-like phosphodiesterases"/>
    <property type="match status" value="1"/>
</dbReference>
<evidence type="ECO:0000313" key="5">
    <source>
        <dbReference type="Proteomes" id="UP000270873"/>
    </source>
</evidence>